<proteinExistence type="inferred from homology"/>
<evidence type="ECO:0000256" key="12">
    <source>
        <dbReference type="ARBA" id="ARBA00022842"/>
    </source>
</evidence>
<keyword evidence="8" id="KW-0597">Phosphoprotein</keyword>
<evidence type="ECO:0000256" key="1">
    <source>
        <dbReference type="ARBA" id="ARBA00000443"/>
    </source>
</evidence>
<dbReference type="InterPro" id="IPR001296">
    <property type="entry name" value="Glyco_trans_1"/>
</dbReference>
<dbReference type="CDD" id="cd03791">
    <property type="entry name" value="GT5_Glycogen_synthase_DULL1-like"/>
    <property type="match status" value="1"/>
</dbReference>
<dbReference type="EMBL" id="QURN01000003">
    <property type="protein sequence ID" value="RFC68805.1"/>
    <property type="molecule type" value="Genomic_DNA"/>
</dbReference>
<evidence type="ECO:0000256" key="4">
    <source>
        <dbReference type="ARBA" id="ARBA00002764"/>
    </source>
</evidence>
<dbReference type="GO" id="GO:0005978">
    <property type="term" value="P:glycogen biosynthetic process"/>
    <property type="evidence" value="ECO:0007669"/>
    <property type="project" value="UniProtKB-UniRule"/>
</dbReference>
<organism evidence="21 22">
    <name type="scientific">Mesorhizobium denitrificans</name>
    <dbReference type="NCBI Taxonomy" id="2294114"/>
    <lineage>
        <taxon>Bacteria</taxon>
        <taxon>Pseudomonadati</taxon>
        <taxon>Pseudomonadota</taxon>
        <taxon>Alphaproteobacteria</taxon>
        <taxon>Hyphomicrobiales</taxon>
        <taxon>Phyllobacteriaceae</taxon>
        <taxon>Mesorhizobium</taxon>
    </lineage>
</organism>
<dbReference type="NCBIfam" id="NF001899">
    <property type="entry name" value="PRK00654.1-2"/>
    <property type="match status" value="1"/>
</dbReference>
<evidence type="ECO:0000259" key="16">
    <source>
        <dbReference type="Pfam" id="PF00534"/>
    </source>
</evidence>
<keyword evidence="12" id="KW-0460">Magnesium</keyword>
<comment type="caution">
    <text evidence="21">The sequence shown here is derived from an EMBL/GenBank/DDBJ whole genome shotgun (WGS) entry which is preliminary data.</text>
</comment>
<dbReference type="GO" id="GO:0004614">
    <property type="term" value="F:phosphoglucomutase activity"/>
    <property type="evidence" value="ECO:0007669"/>
    <property type="project" value="UniProtKB-EC"/>
</dbReference>
<protein>
    <recommendedName>
        <fullName evidence="15">Glycogen synthase</fullName>
        <ecNumber evidence="15">2.4.1.21</ecNumber>
    </recommendedName>
    <alternativeName>
        <fullName evidence="15">Starch [bacterial glycogen] synthase</fullName>
    </alternativeName>
</protein>
<comment type="cofactor">
    <cofactor evidence="3">
        <name>Mg(2+)</name>
        <dbReference type="ChEBI" id="CHEBI:18420"/>
    </cofactor>
</comment>
<dbReference type="InterPro" id="IPR045244">
    <property type="entry name" value="PGM"/>
</dbReference>
<dbReference type="PROSITE" id="PS00710">
    <property type="entry name" value="PGM_PMM"/>
    <property type="match status" value="1"/>
</dbReference>
<dbReference type="InterPro" id="IPR036900">
    <property type="entry name" value="A-D-PHexomutase_C_sf"/>
</dbReference>
<keyword evidence="14" id="KW-0413">Isomerase</keyword>
<keyword evidence="11" id="KW-0479">Metal-binding</keyword>
<dbReference type="EC" id="2.4.1.21" evidence="15"/>
<dbReference type="Gene3D" id="3.30.310.50">
    <property type="entry name" value="Alpha-D-phosphohexomutase, C-terminal domain"/>
    <property type="match status" value="1"/>
</dbReference>
<dbReference type="Proteomes" id="UP000262379">
    <property type="component" value="Unassembled WGS sequence"/>
</dbReference>
<evidence type="ECO:0000256" key="10">
    <source>
        <dbReference type="ARBA" id="ARBA00022679"/>
    </source>
</evidence>
<keyword evidence="22" id="KW-1185">Reference proteome</keyword>
<sequence length="1030" mass="110312">MKVLSVTSELYPLIKTGGLADVAGALPLALAEHGVEMRSLLPGYPVVIKALKSTEAVYHYDNLFGGPAALLATKIAGLDLYVIDAPHLYDRNGGAYGDPNGNDWPDNWQRFAALSRVGADIAEGKLAGFKPDLVHAHDWQAALTIAYMRFGPANNVPSVMTVHNLAFQGRFPAGIFGGLGLAGEAMTVDGVEYYGGVGFLKAGLQSAWAVTTVSPTYAQEIRTPEFGMGLDGLINRRAPDLYGIVNGIDDDVWNPATDKHLAASYKAEALDKRAANRAAIEERFGLEHDDTPIFCVVSRLTWQKGVDLLVEIADPLVAMGARLAVLGSGDSGLEGQLLAAAARHRGRIGVVIGYDEALSHLMQGGADAILIPSRFEPCGLTQLYGLRYGCVPVVARTGGLADTVIDANEAAVTAGVATGFVHDAADARALLNAVQQAVELHRDTQIWASLQKQGMKSDVSWTRSAKKYADLYSNLLARKPGQQMSTQATIKTVQTKPYDDQKPGTSGLRKKVPVFEQPNYAENFIQSVFNSLDGFEGKTLVIGGDGRYLNREVIQKAIAMAAANGFGKVMVGQGGILSTPAASNIIRKYKAFGGLVLSASHNPGGPHEDFGIKYNIGNGGPAPEKITDAIFANSKTISEYKIAEIGAVDLDVVGSFNVGGMVVEIIDPVKDYAELMNSLFDFDAIRAMFKGGFRMAMDSMHAVTGPYAKEILEGMLGAPKGTARNFHPLPDFGGHHPDPNLVHAKKLYDDVMSAKGPDFGAASDGDGDRNMIVGKGMFVTPSDSLALIAANATLAPGYKRGLAGIARSMPTSAAADRVAEKLGIGMYETPTGWKFFGNLLDAGMATICGEESFGTGSDHVREKDGLWAVLFWLNILAARKQSVKDIVEAHWKEYGRNYYSRHDYEEVESDKANALIEALRESLPKLPGKKVQGMTIEAADDFAYHDPVDGSVSKNQGIRVLFKGGSRVVFRLSGTGTSGATLRVYFERYEPDAKKQNVETQKALADLIKAADEIAGIVKFTGRKKPTVIT</sequence>
<dbReference type="UniPathway" id="UPA00164"/>
<evidence type="ECO:0000256" key="9">
    <source>
        <dbReference type="ARBA" id="ARBA00022676"/>
    </source>
</evidence>
<dbReference type="CDD" id="cd03085">
    <property type="entry name" value="PGM1"/>
    <property type="match status" value="1"/>
</dbReference>
<evidence type="ECO:0000256" key="5">
    <source>
        <dbReference type="ARBA" id="ARBA00004964"/>
    </source>
</evidence>
<feature type="domain" description="Glycosyl transferase family 1" evidence="16">
    <location>
        <begin position="283"/>
        <end position="441"/>
    </location>
</feature>
<dbReference type="Pfam" id="PF02880">
    <property type="entry name" value="PGM_PMM_III"/>
    <property type="match status" value="1"/>
</dbReference>
<comment type="similarity">
    <text evidence="7 15">Belongs to the glycosyltransferase 1 family. Bacterial/plant glycogen synthase subfamily.</text>
</comment>
<dbReference type="Pfam" id="PF02879">
    <property type="entry name" value="PGM_PMM_II"/>
    <property type="match status" value="1"/>
</dbReference>
<comment type="function">
    <text evidence="4 15">Synthesizes alpha-1,4-glucan chains using ADP-glucose.</text>
</comment>
<dbReference type="InterPro" id="IPR013534">
    <property type="entry name" value="Starch_synth_cat_dom"/>
</dbReference>
<dbReference type="Gene3D" id="3.40.120.10">
    <property type="entry name" value="Alpha-D-Glucose-1,6-Bisphosphate, subunit A, domain 3"/>
    <property type="match status" value="3"/>
</dbReference>
<name>A0A371XHU6_9HYPH</name>
<evidence type="ECO:0000256" key="8">
    <source>
        <dbReference type="ARBA" id="ARBA00022553"/>
    </source>
</evidence>
<dbReference type="Pfam" id="PF24947">
    <property type="entry name" value="PGM1_C_vert_fung"/>
    <property type="match status" value="1"/>
</dbReference>
<dbReference type="PANTHER" id="PTHR22573">
    <property type="entry name" value="PHOSPHOHEXOMUTASE FAMILY MEMBER"/>
    <property type="match status" value="1"/>
</dbReference>
<dbReference type="Pfam" id="PF00534">
    <property type="entry name" value="Glycos_transf_1"/>
    <property type="match status" value="1"/>
</dbReference>
<evidence type="ECO:0000256" key="13">
    <source>
        <dbReference type="ARBA" id="ARBA00023056"/>
    </source>
</evidence>
<evidence type="ECO:0000259" key="19">
    <source>
        <dbReference type="Pfam" id="PF02880"/>
    </source>
</evidence>
<dbReference type="NCBIfam" id="NF005737">
    <property type="entry name" value="PRK07564.1-1"/>
    <property type="match status" value="1"/>
</dbReference>
<dbReference type="SUPFAM" id="SSF53756">
    <property type="entry name" value="UDP-Glycosyltransferase/glycogen phosphorylase"/>
    <property type="match status" value="1"/>
</dbReference>
<feature type="domain" description="Alpha-D-phosphohexomutase alpha/beta/alpha" evidence="17">
    <location>
        <begin position="501"/>
        <end position="640"/>
    </location>
</feature>
<keyword evidence="10 15" id="KW-0808">Transferase</keyword>
<accession>A0A371XHU6</accession>
<evidence type="ECO:0000259" key="20">
    <source>
        <dbReference type="Pfam" id="PF08323"/>
    </source>
</evidence>
<feature type="domain" description="Alpha-D-phosphohexomutase alpha/beta/alpha" evidence="18">
    <location>
        <begin position="671"/>
        <end position="773"/>
    </location>
</feature>
<dbReference type="InterPro" id="IPR005846">
    <property type="entry name" value="A-D-PHexomutase_a/b/a-III"/>
</dbReference>
<dbReference type="GO" id="GO:0005829">
    <property type="term" value="C:cytosol"/>
    <property type="evidence" value="ECO:0007669"/>
    <property type="project" value="TreeGrafter"/>
</dbReference>
<dbReference type="GO" id="GO:0009011">
    <property type="term" value="F:alpha-1,4-glucan glucosyltransferase (ADP-glucose donor) activity"/>
    <property type="evidence" value="ECO:0007669"/>
    <property type="project" value="UniProtKB-UniRule"/>
</dbReference>
<keyword evidence="9 15" id="KW-0328">Glycosyltransferase</keyword>
<reference evidence="22" key="1">
    <citation type="submission" date="2018-08" db="EMBL/GenBank/DDBJ databases">
        <authorList>
            <person name="Im W.T."/>
        </authorList>
    </citation>
    <scope>NUCLEOTIDE SEQUENCE [LARGE SCALE GENOMIC DNA]</scope>
    <source>
        <strain evidence="22">LA-28</strain>
    </source>
</reference>
<dbReference type="PANTHER" id="PTHR22573:SF2">
    <property type="entry name" value="PHOSPHOGLUCOMUTASE"/>
    <property type="match status" value="1"/>
</dbReference>
<dbReference type="SUPFAM" id="SSF53738">
    <property type="entry name" value="Phosphoglucomutase, first 3 domains"/>
    <property type="match status" value="3"/>
</dbReference>
<dbReference type="GO" id="GO:0000287">
    <property type="term" value="F:magnesium ion binding"/>
    <property type="evidence" value="ECO:0007669"/>
    <property type="project" value="InterPro"/>
</dbReference>
<dbReference type="FunFam" id="3.40.120.10:FF:000004">
    <property type="entry name" value="Phosphoglucomutase 5"/>
    <property type="match status" value="1"/>
</dbReference>
<dbReference type="InterPro" id="IPR005845">
    <property type="entry name" value="A-D-PHexomutase_a/b/a-II"/>
</dbReference>
<dbReference type="FunFam" id="3.40.120.10:FF:000005">
    <property type="entry name" value="Phosphoglucomutase 5"/>
    <property type="match status" value="1"/>
</dbReference>
<evidence type="ECO:0000256" key="14">
    <source>
        <dbReference type="ARBA" id="ARBA00023235"/>
    </source>
</evidence>
<evidence type="ECO:0000256" key="6">
    <source>
        <dbReference type="ARBA" id="ARBA00010231"/>
    </source>
</evidence>
<dbReference type="InterPro" id="IPR016066">
    <property type="entry name" value="A-D-PHexomutase_CS"/>
</dbReference>
<evidence type="ECO:0000313" key="21">
    <source>
        <dbReference type="EMBL" id="RFC68805.1"/>
    </source>
</evidence>
<dbReference type="InterPro" id="IPR011835">
    <property type="entry name" value="GS/SS"/>
</dbReference>
<evidence type="ECO:0000259" key="18">
    <source>
        <dbReference type="Pfam" id="PF02879"/>
    </source>
</evidence>
<evidence type="ECO:0000313" key="22">
    <source>
        <dbReference type="Proteomes" id="UP000262379"/>
    </source>
</evidence>
<dbReference type="InterPro" id="IPR016055">
    <property type="entry name" value="A-D-PHexomutase_a/b/a-I/II/III"/>
</dbReference>
<dbReference type="NCBIfam" id="TIGR02095">
    <property type="entry name" value="glgA"/>
    <property type="match status" value="1"/>
</dbReference>
<comment type="catalytic activity">
    <reaction evidence="2 15">
        <text>[(1-&gt;4)-alpha-D-glucosyl](n) + ADP-alpha-D-glucose = [(1-&gt;4)-alpha-D-glucosyl](n+1) + ADP + H(+)</text>
        <dbReference type="Rhea" id="RHEA:18189"/>
        <dbReference type="Rhea" id="RHEA-COMP:9584"/>
        <dbReference type="Rhea" id="RHEA-COMP:9587"/>
        <dbReference type="ChEBI" id="CHEBI:15378"/>
        <dbReference type="ChEBI" id="CHEBI:15444"/>
        <dbReference type="ChEBI" id="CHEBI:57498"/>
        <dbReference type="ChEBI" id="CHEBI:456216"/>
        <dbReference type="EC" id="2.4.1.21"/>
    </reaction>
</comment>
<evidence type="ECO:0000256" key="7">
    <source>
        <dbReference type="ARBA" id="ARBA00010281"/>
    </source>
</evidence>
<feature type="domain" description="Starch synthase catalytic" evidence="20">
    <location>
        <begin position="2"/>
        <end position="235"/>
    </location>
</feature>
<feature type="domain" description="Alpha-D-phosphohexomutase alpha/beta/alpha" evidence="19">
    <location>
        <begin position="782"/>
        <end position="894"/>
    </location>
</feature>
<comment type="pathway">
    <text evidence="5 15">Glycan biosynthesis; glycogen biosynthesis.</text>
</comment>
<comment type="similarity">
    <text evidence="6">Belongs to the phosphohexose mutase family.</text>
</comment>
<dbReference type="PRINTS" id="PR00509">
    <property type="entry name" value="PGMPMM"/>
</dbReference>
<evidence type="ECO:0000259" key="17">
    <source>
        <dbReference type="Pfam" id="PF02878"/>
    </source>
</evidence>
<dbReference type="GO" id="GO:0004373">
    <property type="term" value="F:alpha-1,4-glucan glucosyltransferase (UDP-glucose donor) activity"/>
    <property type="evidence" value="ECO:0007669"/>
    <property type="project" value="InterPro"/>
</dbReference>
<dbReference type="AlphaFoldDB" id="A0A371XHU6"/>
<dbReference type="FunFam" id="3.30.310.50:FF:000002">
    <property type="entry name" value="Phosphoglucomutase 5"/>
    <property type="match status" value="1"/>
</dbReference>
<dbReference type="Pfam" id="PF02878">
    <property type="entry name" value="PGM_PMM_I"/>
    <property type="match status" value="1"/>
</dbReference>
<evidence type="ECO:0000256" key="11">
    <source>
        <dbReference type="ARBA" id="ARBA00022723"/>
    </source>
</evidence>
<dbReference type="Gene3D" id="3.40.50.2000">
    <property type="entry name" value="Glycogen Phosphorylase B"/>
    <property type="match status" value="2"/>
</dbReference>
<dbReference type="InterPro" id="IPR005841">
    <property type="entry name" value="Alpha-D-phosphohexomutase_SF"/>
</dbReference>
<dbReference type="SUPFAM" id="SSF55957">
    <property type="entry name" value="Phosphoglucomutase, C-terminal domain"/>
    <property type="match status" value="1"/>
</dbReference>
<gene>
    <name evidence="15" type="primary">glgA</name>
    <name evidence="21" type="ORF">DY251_03990</name>
</gene>
<dbReference type="HAMAP" id="MF_00484">
    <property type="entry name" value="Glycogen_synth"/>
    <property type="match status" value="1"/>
</dbReference>
<keyword evidence="13 15" id="KW-0320">Glycogen biosynthesis</keyword>
<comment type="catalytic activity">
    <reaction evidence="1">
        <text>alpha-D-glucose 1-phosphate = alpha-D-glucose 6-phosphate</text>
        <dbReference type="Rhea" id="RHEA:23536"/>
        <dbReference type="ChEBI" id="CHEBI:58225"/>
        <dbReference type="ChEBI" id="CHEBI:58601"/>
        <dbReference type="EC" id="5.4.2.2"/>
    </reaction>
</comment>
<evidence type="ECO:0000256" key="3">
    <source>
        <dbReference type="ARBA" id="ARBA00001946"/>
    </source>
</evidence>
<feature type="binding site" evidence="15">
    <location>
        <position position="15"/>
    </location>
    <ligand>
        <name>ADP-alpha-D-glucose</name>
        <dbReference type="ChEBI" id="CHEBI:57498"/>
    </ligand>
</feature>
<evidence type="ECO:0000256" key="15">
    <source>
        <dbReference type="HAMAP-Rule" id="MF_00484"/>
    </source>
</evidence>
<dbReference type="InterPro" id="IPR005844">
    <property type="entry name" value="A-D-PHexomutase_a/b/a-I"/>
</dbReference>
<dbReference type="Pfam" id="PF08323">
    <property type="entry name" value="Glyco_transf_5"/>
    <property type="match status" value="1"/>
</dbReference>
<evidence type="ECO:0000256" key="2">
    <source>
        <dbReference type="ARBA" id="ARBA00001478"/>
    </source>
</evidence>